<dbReference type="Gene3D" id="1.20.1260.10">
    <property type="match status" value="1"/>
</dbReference>
<dbReference type="FunFam" id="1.20.1260.10:FF:000002">
    <property type="entry name" value="Ferritin, mitochondrial"/>
    <property type="match status" value="1"/>
</dbReference>
<name>A0AAD5KUA5_9CRUS</name>
<feature type="binding site" evidence="5">
    <location>
        <position position="62"/>
    </location>
    <ligand>
        <name>Fe cation</name>
        <dbReference type="ChEBI" id="CHEBI:24875"/>
        <label>1</label>
    </ligand>
</feature>
<feature type="binding site" evidence="5">
    <location>
        <position position="24"/>
    </location>
    <ligand>
        <name>Fe cation</name>
        <dbReference type="ChEBI" id="CHEBI:24875"/>
        <label>1</label>
    </ligand>
</feature>
<dbReference type="GO" id="GO:0006826">
    <property type="term" value="P:iron ion transport"/>
    <property type="evidence" value="ECO:0007669"/>
    <property type="project" value="InterPro"/>
</dbReference>
<feature type="binding site" evidence="5">
    <location>
        <position position="138"/>
    </location>
    <ligand>
        <name>Fe cation</name>
        <dbReference type="ChEBI" id="CHEBI:24875"/>
        <label>1</label>
    </ligand>
</feature>
<keyword evidence="9" id="KW-1185">Reference proteome</keyword>
<dbReference type="InterPro" id="IPR014034">
    <property type="entry name" value="Ferritin_CS"/>
</dbReference>
<dbReference type="GO" id="GO:0004322">
    <property type="term" value="F:ferroxidase activity"/>
    <property type="evidence" value="ECO:0007669"/>
    <property type="project" value="UniProtKB-EC"/>
</dbReference>
<dbReference type="GO" id="GO:0006879">
    <property type="term" value="P:intracellular iron ion homeostasis"/>
    <property type="evidence" value="ECO:0007669"/>
    <property type="project" value="UniProtKB-KW"/>
</dbReference>
<reference evidence="8 9" key="1">
    <citation type="submission" date="2022-05" db="EMBL/GenBank/DDBJ databases">
        <title>A multi-omics perspective on studying reproductive biology in Daphnia sinensis.</title>
        <authorList>
            <person name="Jia J."/>
        </authorList>
    </citation>
    <scope>NUCLEOTIDE SEQUENCE [LARGE SCALE GENOMIC DNA]</scope>
    <source>
        <strain evidence="8 9">WSL</strain>
    </source>
</reference>
<proteinExistence type="inferred from homology"/>
<keyword evidence="6" id="KW-0560">Oxidoreductase</keyword>
<comment type="catalytic activity">
    <reaction evidence="6">
        <text>4 Fe(2+) + O2 + 4 H(+) = 4 Fe(3+) + 2 H2O</text>
        <dbReference type="Rhea" id="RHEA:11148"/>
        <dbReference type="ChEBI" id="CHEBI:15377"/>
        <dbReference type="ChEBI" id="CHEBI:15378"/>
        <dbReference type="ChEBI" id="CHEBI:15379"/>
        <dbReference type="ChEBI" id="CHEBI:29033"/>
        <dbReference type="ChEBI" id="CHEBI:29034"/>
        <dbReference type="EC" id="1.16.3.1"/>
    </reaction>
</comment>
<evidence type="ECO:0000256" key="5">
    <source>
        <dbReference type="PIRSR" id="PIRSR601519-1"/>
    </source>
</evidence>
<dbReference type="PANTHER" id="PTHR11431:SF75">
    <property type="entry name" value="FERRITIN"/>
    <property type="match status" value="1"/>
</dbReference>
<keyword evidence="2 6" id="KW-0409">Iron storage</keyword>
<comment type="similarity">
    <text evidence="1 6">Belongs to the ferritin family.</text>
</comment>
<dbReference type="Proteomes" id="UP000820818">
    <property type="component" value="Linkage Group LG4"/>
</dbReference>
<dbReference type="InterPro" id="IPR009040">
    <property type="entry name" value="Ferritin-like_diiron"/>
</dbReference>
<gene>
    <name evidence="8" type="ORF">GHT06_013679</name>
</gene>
<evidence type="ECO:0000313" key="8">
    <source>
        <dbReference type="EMBL" id="KAI9559674.1"/>
    </source>
</evidence>
<dbReference type="GO" id="GO:0005737">
    <property type="term" value="C:cytoplasm"/>
    <property type="evidence" value="ECO:0007669"/>
    <property type="project" value="TreeGrafter"/>
</dbReference>
<sequence length="170" mass="19701">MASKCRFNYHEESEALVNKQINLELNAYYQYLAMVAFYDRDDVALNGFSKMFKKIAEEEYEHAHKLIKYQNLRGGRVVFSEVSCPAEQEWSSPLVAIEFALTLEKKVNQSLLDLHKTGSKHNDPHLCDYLEENFLPEQVEFINKLAKHHTNLVRVGDGLGVFLYDKELLS</sequence>
<feature type="binding site" evidence="5">
    <location>
        <position position="59"/>
    </location>
    <ligand>
        <name>Fe cation</name>
        <dbReference type="ChEBI" id="CHEBI:24875"/>
        <label>1</label>
    </ligand>
</feature>
<keyword evidence="3 5" id="KW-0479">Metal-binding</keyword>
<dbReference type="EMBL" id="WJBH02000004">
    <property type="protein sequence ID" value="KAI9559674.1"/>
    <property type="molecule type" value="Genomic_DNA"/>
</dbReference>
<comment type="function">
    <text evidence="6">Stores iron in a soluble, non-toxic, readily available form. Important for iron homeostasis. Iron is taken up in the ferrous form and deposited as ferric hydroxides after oxidation.</text>
</comment>
<evidence type="ECO:0000256" key="1">
    <source>
        <dbReference type="ARBA" id="ARBA00007513"/>
    </source>
</evidence>
<dbReference type="AlphaFoldDB" id="A0AAD5KUA5"/>
<evidence type="ECO:0000313" key="9">
    <source>
        <dbReference type="Proteomes" id="UP000820818"/>
    </source>
</evidence>
<feature type="binding site" evidence="5">
    <location>
        <position position="104"/>
    </location>
    <ligand>
        <name>Fe cation</name>
        <dbReference type="ChEBI" id="CHEBI:24875"/>
        <label>1</label>
    </ligand>
</feature>
<accession>A0AAD5KUA5</accession>
<dbReference type="PROSITE" id="PS50905">
    <property type="entry name" value="FERRITIN_LIKE"/>
    <property type="match status" value="1"/>
</dbReference>
<keyword evidence="4 5" id="KW-0408">Iron</keyword>
<dbReference type="PANTHER" id="PTHR11431">
    <property type="entry name" value="FERRITIN"/>
    <property type="match status" value="1"/>
</dbReference>
<dbReference type="GO" id="GO:0008198">
    <property type="term" value="F:ferrous iron binding"/>
    <property type="evidence" value="ECO:0007669"/>
    <property type="project" value="TreeGrafter"/>
</dbReference>
<organism evidence="8 9">
    <name type="scientific">Daphnia sinensis</name>
    <dbReference type="NCBI Taxonomy" id="1820382"/>
    <lineage>
        <taxon>Eukaryota</taxon>
        <taxon>Metazoa</taxon>
        <taxon>Ecdysozoa</taxon>
        <taxon>Arthropoda</taxon>
        <taxon>Crustacea</taxon>
        <taxon>Branchiopoda</taxon>
        <taxon>Diplostraca</taxon>
        <taxon>Cladocera</taxon>
        <taxon>Anomopoda</taxon>
        <taxon>Daphniidae</taxon>
        <taxon>Daphnia</taxon>
        <taxon>Daphnia similis group</taxon>
    </lineage>
</organism>
<feature type="domain" description="Ferritin-like diiron" evidence="7">
    <location>
        <begin position="7"/>
        <end position="156"/>
    </location>
</feature>
<dbReference type="EC" id="1.16.3.1" evidence="6"/>
<dbReference type="InterPro" id="IPR009078">
    <property type="entry name" value="Ferritin-like_SF"/>
</dbReference>
<evidence type="ECO:0000259" key="7">
    <source>
        <dbReference type="PROSITE" id="PS50905"/>
    </source>
</evidence>
<evidence type="ECO:0000256" key="3">
    <source>
        <dbReference type="ARBA" id="ARBA00022723"/>
    </source>
</evidence>
<dbReference type="SUPFAM" id="SSF47240">
    <property type="entry name" value="Ferritin-like"/>
    <property type="match status" value="1"/>
</dbReference>
<evidence type="ECO:0000256" key="4">
    <source>
        <dbReference type="ARBA" id="ARBA00023004"/>
    </source>
</evidence>
<dbReference type="InterPro" id="IPR008331">
    <property type="entry name" value="Ferritin_DPS_dom"/>
</dbReference>
<dbReference type="Pfam" id="PF00210">
    <property type="entry name" value="Ferritin"/>
    <property type="match status" value="1"/>
</dbReference>
<comment type="caution">
    <text evidence="8">The sequence shown here is derived from an EMBL/GenBank/DDBJ whole genome shotgun (WGS) entry which is preliminary data.</text>
</comment>
<dbReference type="InterPro" id="IPR001519">
    <property type="entry name" value="Ferritin"/>
</dbReference>
<evidence type="ECO:0000256" key="6">
    <source>
        <dbReference type="RuleBase" id="RU361145"/>
    </source>
</evidence>
<dbReference type="CDD" id="cd01056">
    <property type="entry name" value="Euk_Ferritin"/>
    <property type="match status" value="1"/>
</dbReference>
<dbReference type="GO" id="GO:0008199">
    <property type="term" value="F:ferric iron binding"/>
    <property type="evidence" value="ECO:0007669"/>
    <property type="project" value="InterPro"/>
</dbReference>
<evidence type="ECO:0000256" key="2">
    <source>
        <dbReference type="ARBA" id="ARBA00022434"/>
    </source>
</evidence>
<protein>
    <recommendedName>
        <fullName evidence="6">Ferritin</fullName>
        <ecNumber evidence="6">1.16.3.1</ecNumber>
    </recommendedName>
</protein>
<dbReference type="PROSITE" id="PS00204">
    <property type="entry name" value="FERRITIN_2"/>
    <property type="match status" value="1"/>
</dbReference>
<dbReference type="InterPro" id="IPR012347">
    <property type="entry name" value="Ferritin-like"/>
</dbReference>